<comment type="subunit">
    <text evidence="9">Forms a cyclic heterotetrameric complex composed of two molecules of XerC and two molecules of XerD.</text>
</comment>
<dbReference type="InterPro" id="IPR002104">
    <property type="entry name" value="Integrase_catalytic"/>
</dbReference>
<feature type="active site" evidence="9">
    <location>
        <position position="173"/>
    </location>
</feature>
<evidence type="ECO:0000313" key="13">
    <source>
        <dbReference type="EMBL" id="TDT32891.1"/>
    </source>
</evidence>
<dbReference type="PROSITE" id="PS51898">
    <property type="entry name" value="TYR_RECOMBINASE"/>
    <property type="match status" value="1"/>
</dbReference>
<dbReference type="InterPro" id="IPR013762">
    <property type="entry name" value="Integrase-like_cat_sf"/>
</dbReference>
<dbReference type="Gene3D" id="1.10.150.130">
    <property type="match status" value="1"/>
</dbReference>
<dbReference type="InterPro" id="IPR050090">
    <property type="entry name" value="Tyrosine_recombinase_XerCD"/>
</dbReference>
<evidence type="ECO:0000256" key="5">
    <source>
        <dbReference type="ARBA" id="ARBA00022908"/>
    </source>
</evidence>
<evidence type="ECO:0000259" key="12">
    <source>
        <dbReference type="PROSITE" id="PS51900"/>
    </source>
</evidence>
<feature type="active site" evidence="9">
    <location>
        <position position="197"/>
    </location>
</feature>
<evidence type="ECO:0000256" key="7">
    <source>
        <dbReference type="ARBA" id="ARBA00023172"/>
    </source>
</evidence>
<feature type="active site" description="O-(3'-phospho-DNA)-tyrosine intermediate" evidence="9">
    <location>
        <position position="302"/>
    </location>
</feature>
<evidence type="ECO:0000313" key="14">
    <source>
        <dbReference type="Proteomes" id="UP000295371"/>
    </source>
</evidence>
<dbReference type="AlphaFoldDB" id="A0A4R7J687"/>
<dbReference type="CDD" id="cd00798">
    <property type="entry name" value="INT_XerDC_C"/>
    <property type="match status" value="1"/>
</dbReference>
<dbReference type="GO" id="GO:0051301">
    <property type="term" value="P:cell division"/>
    <property type="evidence" value="ECO:0007669"/>
    <property type="project" value="UniProtKB-KW"/>
</dbReference>
<evidence type="ECO:0000256" key="9">
    <source>
        <dbReference type="HAMAP-Rule" id="MF_01808"/>
    </source>
</evidence>
<feature type="active site" evidence="9">
    <location>
        <position position="293"/>
    </location>
</feature>
<feature type="domain" description="Core-binding (CB)" evidence="12">
    <location>
        <begin position="24"/>
        <end position="109"/>
    </location>
</feature>
<dbReference type="NCBIfam" id="NF001399">
    <property type="entry name" value="PRK00283.1"/>
    <property type="match status" value="1"/>
</dbReference>
<keyword evidence="8 9" id="KW-0131">Cell cycle</keyword>
<dbReference type="Proteomes" id="UP000295371">
    <property type="component" value="Unassembled WGS sequence"/>
</dbReference>
<dbReference type="InterPro" id="IPR023009">
    <property type="entry name" value="Tyrosine_recombinase_XerC/XerD"/>
</dbReference>
<accession>A0A4R7J687</accession>
<dbReference type="InterPro" id="IPR004107">
    <property type="entry name" value="Integrase_SAM-like_N"/>
</dbReference>
<keyword evidence="4 9" id="KW-0159">Chromosome partition</keyword>
<dbReference type="InterPro" id="IPR010998">
    <property type="entry name" value="Integrase_recombinase_N"/>
</dbReference>
<evidence type="ECO:0000256" key="8">
    <source>
        <dbReference type="ARBA" id="ARBA00023306"/>
    </source>
</evidence>
<keyword evidence="3 9" id="KW-0132">Cell division</keyword>
<proteinExistence type="inferred from homology"/>
<evidence type="ECO:0000256" key="1">
    <source>
        <dbReference type="ARBA" id="ARBA00004496"/>
    </source>
</evidence>
<gene>
    <name evidence="9" type="primary">xerC</name>
    <name evidence="13" type="ORF">CLV29_0481</name>
</gene>
<dbReference type="PANTHER" id="PTHR30349:SF77">
    <property type="entry name" value="TYROSINE RECOMBINASE XERC"/>
    <property type="match status" value="1"/>
</dbReference>
<evidence type="ECO:0000259" key="11">
    <source>
        <dbReference type="PROSITE" id="PS51898"/>
    </source>
</evidence>
<dbReference type="InterPro" id="IPR011010">
    <property type="entry name" value="DNA_brk_join_enz"/>
</dbReference>
<organism evidence="13 14">
    <name type="scientific">Naumannella halotolerans</name>
    <dbReference type="NCBI Taxonomy" id="993414"/>
    <lineage>
        <taxon>Bacteria</taxon>
        <taxon>Bacillati</taxon>
        <taxon>Actinomycetota</taxon>
        <taxon>Actinomycetes</taxon>
        <taxon>Propionibacteriales</taxon>
        <taxon>Propionibacteriaceae</taxon>
        <taxon>Naumannella</taxon>
    </lineage>
</organism>
<dbReference type="GO" id="GO:0005737">
    <property type="term" value="C:cytoplasm"/>
    <property type="evidence" value="ECO:0007669"/>
    <property type="project" value="UniProtKB-SubCell"/>
</dbReference>
<comment type="function">
    <text evidence="9">Site-specific tyrosine recombinase, which acts by catalyzing the cutting and rejoining of the recombining DNA molecules. The XerC-XerD complex is essential to convert dimers of the bacterial chromosome into monomers to permit their segregation at cell division. It also contributes to the segregational stability of plasmids.</text>
</comment>
<keyword evidence="14" id="KW-1185">Reference proteome</keyword>
<dbReference type="SUPFAM" id="SSF47823">
    <property type="entry name" value="lambda integrase-like, N-terminal domain"/>
    <property type="match status" value="1"/>
</dbReference>
<feature type="domain" description="Tyr recombinase" evidence="11">
    <location>
        <begin position="130"/>
        <end position="315"/>
    </location>
</feature>
<dbReference type="OrthoDB" id="9801717at2"/>
<evidence type="ECO:0000256" key="6">
    <source>
        <dbReference type="ARBA" id="ARBA00023125"/>
    </source>
</evidence>
<reference evidence="13 14" key="1">
    <citation type="submission" date="2019-03" db="EMBL/GenBank/DDBJ databases">
        <title>Genomic Encyclopedia of Archaeal and Bacterial Type Strains, Phase II (KMG-II): from individual species to whole genera.</title>
        <authorList>
            <person name="Goeker M."/>
        </authorList>
    </citation>
    <scope>NUCLEOTIDE SEQUENCE [LARGE SCALE GENOMIC DNA]</scope>
    <source>
        <strain evidence="13 14">DSM 24323</strain>
    </source>
</reference>
<comment type="similarity">
    <text evidence="9">Belongs to the 'phage' integrase family. XerC subfamily.</text>
</comment>
<dbReference type="Pfam" id="PF00589">
    <property type="entry name" value="Phage_integrase"/>
    <property type="match status" value="1"/>
</dbReference>
<sequence>MRNAQSVDEGAEGPRATESGSAAAGRTRLLAAYERHLQAERNLSAHTVRAYLGDAASVLDHLDRLGERLQDAGLRSLRSWLARQQSTGAARSTLQRRAASVRTFFRWLVTTGELAASPAEALRSPKQQRRLPATLDRARADQLMQAAAGHAGDGPSGLRNSAILELLYAGGLRVSELCGLDLTDLDAERGTVRVFGKGAKERTVPIGRPAQDAVARWVAVRPRLAAADAGQALFLGDRGARIDPRVVRRIVHRMLLEVPGAPDLGPHGLRHAMATHLLEGGADLRSVQEMLGHSSLATTQIYTHVTNERLRSAFEQAHPRA</sequence>
<comment type="subcellular location">
    <subcellularLocation>
        <location evidence="1 9">Cytoplasm</location>
    </subcellularLocation>
</comment>
<dbReference type="SUPFAM" id="SSF56349">
    <property type="entry name" value="DNA breaking-rejoining enzymes"/>
    <property type="match status" value="1"/>
</dbReference>
<keyword evidence="6 9" id="KW-0238">DNA-binding</keyword>
<dbReference type="Gene3D" id="1.10.443.10">
    <property type="entry name" value="Intergrase catalytic core"/>
    <property type="match status" value="1"/>
</dbReference>
<evidence type="ECO:0000256" key="3">
    <source>
        <dbReference type="ARBA" id="ARBA00022618"/>
    </source>
</evidence>
<dbReference type="EMBL" id="SOAW01000001">
    <property type="protein sequence ID" value="TDT32891.1"/>
    <property type="molecule type" value="Genomic_DNA"/>
</dbReference>
<dbReference type="PANTHER" id="PTHR30349">
    <property type="entry name" value="PHAGE INTEGRASE-RELATED"/>
    <property type="match status" value="1"/>
</dbReference>
<feature type="active site" evidence="9">
    <location>
        <position position="267"/>
    </location>
</feature>
<comment type="caution">
    <text evidence="13">The sequence shown here is derived from an EMBL/GenBank/DDBJ whole genome shotgun (WGS) entry which is preliminary data.</text>
</comment>
<evidence type="ECO:0000256" key="4">
    <source>
        <dbReference type="ARBA" id="ARBA00022829"/>
    </source>
</evidence>
<dbReference type="GO" id="GO:0007059">
    <property type="term" value="P:chromosome segregation"/>
    <property type="evidence" value="ECO:0007669"/>
    <property type="project" value="UniProtKB-UniRule"/>
</dbReference>
<feature type="region of interest" description="Disordered" evidence="10">
    <location>
        <begin position="1"/>
        <end position="23"/>
    </location>
</feature>
<dbReference type="RefSeq" id="WP_133753475.1">
    <property type="nucleotide sequence ID" value="NZ_CP171129.1"/>
</dbReference>
<dbReference type="InterPro" id="IPR044068">
    <property type="entry name" value="CB"/>
</dbReference>
<feature type="active site" evidence="9">
    <location>
        <position position="270"/>
    </location>
</feature>
<dbReference type="HAMAP" id="MF_01808">
    <property type="entry name" value="Recomb_XerC_XerD"/>
    <property type="match status" value="1"/>
</dbReference>
<protein>
    <recommendedName>
        <fullName evidence="9">Tyrosine recombinase XerC</fullName>
    </recommendedName>
</protein>
<evidence type="ECO:0000256" key="2">
    <source>
        <dbReference type="ARBA" id="ARBA00022490"/>
    </source>
</evidence>
<name>A0A4R7J687_9ACTN</name>
<keyword evidence="5 9" id="KW-0229">DNA integration</keyword>
<dbReference type="GO" id="GO:0003677">
    <property type="term" value="F:DNA binding"/>
    <property type="evidence" value="ECO:0007669"/>
    <property type="project" value="UniProtKB-UniRule"/>
</dbReference>
<keyword evidence="7 9" id="KW-0233">DNA recombination</keyword>
<dbReference type="GO" id="GO:0006313">
    <property type="term" value="P:DNA transposition"/>
    <property type="evidence" value="ECO:0007669"/>
    <property type="project" value="UniProtKB-UniRule"/>
</dbReference>
<keyword evidence="2 9" id="KW-0963">Cytoplasm</keyword>
<dbReference type="Pfam" id="PF02899">
    <property type="entry name" value="Phage_int_SAM_1"/>
    <property type="match status" value="1"/>
</dbReference>
<dbReference type="GO" id="GO:0009037">
    <property type="term" value="F:tyrosine-based site-specific recombinase activity"/>
    <property type="evidence" value="ECO:0007669"/>
    <property type="project" value="UniProtKB-UniRule"/>
</dbReference>
<dbReference type="PROSITE" id="PS51900">
    <property type="entry name" value="CB"/>
    <property type="match status" value="1"/>
</dbReference>
<evidence type="ECO:0000256" key="10">
    <source>
        <dbReference type="SAM" id="MobiDB-lite"/>
    </source>
</evidence>